<dbReference type="PANTHER" id="PTHR45947">
    <property type="entry name" value="SULFOQUINOVOSYL TRANSFERASE SQD2"/>
    <property type="match status" value="1"/>
</dbReference>
<organism evidence="3 4">
    <name type="scientific">Oleiharenicola lentus</name>
    <dbReference type="NCBI Taxonomy" id="2508720"/>
    <lineage>
        <taxon>Bacteria</taxon>
        <taxon>Pseudomonadati</taxon>
        <taxon>Verrucomicrobiota</taxon>
        <taxon>Opitutia</taxon>
        <taxon>Opitutales</taxon>
        <taxon>Opitutaceae</taxon>
        <taxon>Oleiharenicola</taxon>
    </lineage>
</organism>
<keyword evidence="4" id="KW-1185">Reference proteome</keyword>
<dbReference type="Pfam" id="PF00534">
    <property type="entry name" value="Glycos_transf_1"/>
    <property type="match status" value="1"/>
</dbReference>
<dbReference type="InterPro" id="IPR001296">
    <property type="entry name" value="Glyco_trans_1"/>
</dbReference>
<dbReference type="SUPFAM" id="SSF53756">
    <property type="entry name" value="UDP-Glycosyltransferase/glycogen phosphorylase"/>
    <property type="match status" value="1"/>
</dbReference>
<name>A0A4Q1CC04_9BACT</name>
<evidence type="ECO:0000259" key="1">
    <source>
        <dbReference type="Pfam" id="PF00534"/>
    </source>
</evidence>
<dbReference type="AlphaFoldDB" id="A0A4Q1CC04"/>
<evidence type="ECO:0000313" key="3">
    <source>
        <dbReference type="EMBL" id="RXK56530.1"/>
    </source>
</evidence>
<dbReference type="Gene3D" id="3.40.50.2000">
    <property type="entry name" value="Glycogen Phosphorylase B"/>
    <property type="match status" value="2"/>
</dbReference>
<dbReference type="OrthoDB" id="9764577at2"/>
<comment type="caution">
    <text evidence="3">The sequence shown here is derived from an EMBL/GenBank/DDBJ whole genome shotgun (WGS) entry which is preliminary data.</text>
</comment>
<proteinExistence type="predicted"/>
<reference evidence="3 4" key="1">
    <citation type="submission" date="2019-01" db="EMBL/GenBank/DDBJ databases">
        <title>Lacunisphaera sp. strain TWA-58.</title>
        <authorList>
            <person name="Chen W.-M."/>
        </authorList>
    </citation>
    <scope>NUCLEOTIDE SEQUENCE [LARGE SCALE GENOMIC DNA]</scope>
    <source>
        <strain evidence="3 4">TWA-58</strain>
    </source>
</reference>
<feature type="domain" description="Glycosyltransferase subfamily 4-like N-terminal" evidence="2">
    <location>
        <begin position="15"/>
        <end position="174"/>
    </location>
</feature>
<evidence type="ECO:0000313" key="4">
    <source>
        <dbReference type="Proteomes" id="UP000290218"/>
    </source>
</evidence>
<dbReference type="Proteomes" id="UP000290218">
    <property type="component" value="Unassembled WGS sequence"/>
</dbReference>
<dbReference type="RefSeq" id="WP_129047898.1">
    <property type="nucleotide sequence ID" value="NZ_SDHX01000001.1"/>
</dbReference>
<dbReference type="Pfam" id="PF13579">
    <property type="entry name" value="Glyco_trans_4_4"/>
    <property type="match status" value="1"/>
</dbReference>
<evidence type="ECO:0000259" key="2">
    <source>
        <dbReference type="Pfam" id="PF13579"/>
    </source>
</evidence>
<keyword evidence="3" id="KW-0808">Transferase</keyword>
<sequence length="374" mass="41261">MRLCHIVPSLAERHGGPSKSVRALANHAVDAGAAVELLATGVRGDTVTPAPDDRAKIRLFRCVTPQWLTCSPTLRDYLVEVPADLIHHHSLWLLTLRYATEASRRHRAPLVISPRGMMNAWAWRHRRWRKVLAEKLIHPGALKHAAGWHATSAEEASDIHALGFRQPVCVAPNGVDLPEAANLAAARATWLELCPEARTRPVALFYSRLHHKKRVRELIDAWLSIPRGDWLLLIVGTAEEYTAERLAAEVADLGHTENIRVFDGAGRPAPYAIASLFVLPSHSENFGLVIAEALAAGVPAVVTDTTPWSDLTPNHAGWCVPWPDYTATLAQALLTPTAELKAMGQSGRQWVANEYSWSRAASLLHSFYRHLLHA</sequence>
<accession>A0A4Q1CC04</accession>
<feature type="domain" description="Glycosyl transferase family 1" evidence="1">
    <location>
        <begin position="198"/>
        <end position="349"/>
    </location>
</feature>
<dbReference type="InterPro" id="IPR050194">
    <property type="entry name" value="Glycosyltransferase_grp1"/>
</dbReference>
<dbReference type="EMBL" id="SDHX01000001">
    <property type="protein sequence ID" value="RXK56530.1"/>
    <property type="molecule type" value="Genomic_DNA"/>
</dbReference>
<dbReference type="GO" id="GO:0016758">
    <property type="term" value="F:hexosyltransferase activity"/>
    <property type="evidence" value="ECO:0007669"/>
    <property type="project" value="TreeGrafter"/>
</dbReference>
<protein>
    <submittedName>
        <fullName evidence="3">Glycosyltransferase</fullName>
    </submittedName>
</protein>
<dbReference type="InterPro" id="IPR028098">
    <property type="entry name" value="Glyco_trans_4-like_N"/>
</dbReference>
<gene>
    <name evidence="3" type="ORF">ESB00_11875</name>
</gene>
<dbReference type="PANTHER" id="PTHR45947:SF3">
    <property type="entry name" value="SULFOQUINOVOSYL TRANSFERASE SQD2"/>
    <property type="match status" value="1"/>
</dbReference>